<reference evidence="1" key="2">
    <citation type="journal article" date="2021" name="Genome Biol. Evol.">
        <title>Developing a high-quality reference genome for a parasitic bivalve with doubly uniparental inheritance (Bivalvia: Unionida).</title>
        <authorList>
            <person name="Smith C.H."/>
        </authorList>
    </citation>
    <scope>NUCLEOTIDE SEQUENCE</scope>
    <source>
        <strain evidence="1">CHS0354</strain>
        <tissue evidence="1">Mantle</tissue>
    </source>
</reference>
<comment type="caution">
    <text evidence="1">The sequence shown here is derived from an EMBL/GenBank/DDBJ whole genome shotgun (WGS) entry which is preliminary data.</text>
</comment>
<name>A0AAE0SDX6_9BIVA</name>
<evidence type="ECO:0000313" key="2">
    <source>
        <dbReference type="Proteomes" id="UP001195483"/>
    </source>
</evidence>
<dbReference type="AlphaFoldDB" id="A0AAE0SDX6"/>
<dbReference type="Proteomes" id="UP001195483">
    <property type="component" value="Unassembled WGS sequence"/>
</dbReference>
<sequence>MQVKQELITSAQTCSLKPYARRTRKALQSKTIPQEKKSSIREDSLVRDDVTLSVDTVGLKTREPVLKLPPKVPIVTDHTY</sequence>
<reference evidence="1" key="3">
    <citation type="submission" date="2023-05" db="EMBL/GenBank/DDBJ databases">
        <authorList>
            <person name="Smith C.H."/>
        </authorList>
    </citation>
    <scope>NUCLEOTIDE SEQUENCE</scope>
    <source>
        <strain evidence="1">CHS0354</strain>
        <tissue evidence="1">Mantle</tissue>
    </source>
</reference>
<dbReference type="EMBL" id="JAEAOA010002345">
    <property type="protein sequence ID" value="KAK3590154.1"/>
    <property type="molecule type" value="Genomic_DNA"/>
</dbReference>
<reference evidence="1" key="1">
    <citation type="journal article" date="2021" name="Genome Biol. Evol.">
        <title>A High-Quality Reference Genome for a Parasitic Bivalve with Doubly Uniparental Inheritance (Bivalvia: Unionida).</title>
        <authorList>
            <person name="Smith C.H."/>
        </authorList>
    </citation>
    <scope>NUCLEOTIDE SEQUENCE</scope>
    <source>
        <strain evidence="1">CHS0354</strain>
    </source>
</reference>
<keyword evidence="2" id="KW-1185">Reference proteome</keyword>
<organism evidence="1 2">
    <name type="scientific">Potamilus streckersoni</name>
    <dbReference type="NCBI Taxonomy" id="2493646"/>
    <lineage>
        <taxon>Eukaryota</taxon>
        <taxon>Metazoa</taxon>
        <taxon>Spiralia</taxon>
        <taxon>Lophotrochozoa</taxon>
        <taxon>Mollusca</taxon>
        <taxon>Bivalvia</taxon>
        <taxon>Autobranchia</taxon>
        <taxon>Heteroconchia</taxon>
        <taxon>Palaeoheterodonta</taxon>
        <taxon>Unionida</taxon>
        <taxon>Unionoidea</taxon>
        <taxon>Unionidae</taxon>
        <taxon>Ambleminae</taxon>
        <taxon>Lampsilini</taxon>
        <taxon>Potamilus</taxon>
    </lineage>
</organism>
<proteinExistence type="predicted"/>
<evidence type="ECO:0000313" key="1">
    <source>
        <dbReference type="EMBL" id="KAK3590154.1"/>
    </source>
</evidence>
<accession>A0AAE0SDX6</accession>
<gene>
    <name evidence="1" type="ORF">CHS0354_041210</name>
</gene>
<protein>
    <submittedName>
        <fullName evidence="1">Uncharacterized protein</fullName>
    </submittedName>
</protein>